<feature type="region of interest" description="Disordered" evidence="2">
    <location>
        <begin position="38"/>
        <end position="63"/>
    </location>
</feature>
<keyword evidence="5" id="KW-1185">Reference proteome</keyword>
<organism evidence="4 5">
    <name type="scientific">Brassica cretica</name>
    <name type="common">Mustard</name>
    <dbReference type="NCBI Taxonomy" id="69181"/>
    <lineage>
        <taxon>Eukaryota</taxon>
        <taxon>Viridiplantae</taxon>
        <taxon>Streptophyta</taxon>
        <taxon>Embryophyta</taxon>
        <taxon>Tracheophyta</taxon>
        <taxon>Spermatophyta</taxon>
        <taxon>Magnoliopsida</taxon>
        <taxon>eudicotyledons</taxon>
        <taxon>Gunneridae</taxon>
        <taxon>Pentapetalae</taxon>
        <taxon>rosids</taxon>
        <taxon>malvids</taxon>
        <taxon>Brassicales</taxon>
        <taxon>Brassicaceae</taxon>
        <taxon>Brassiceae</taxon>
        <taxon>Brassica</taxon>
    </lineage>
</organism>
<sequence length="479" mass="52343">MSFSARRPNLFSNLIVESILCLFSAKAELLTVKLAVGTKPPKLPLPPKTLSSPKSGNPAPSTTETLLSQSILTRPLEFLSKVATSTTPSPTVGVENTGPNLEPMATVTSESLVPSSLEIETLTDKTLNSQNPNPKFTVLPPQNSSPLNTNKASTTNPKPVSTLVDVEMASPTPPVPTSTSNLSPVTPLQPNPPTLVERIRLSEDKTLQRLAPISYSETGRLRVLIPNAVFQKGAELHKDFIICYYNGRAPPFTQIQSVFNHMWGKGKKLEIHNNPLNRTTIVRITSEYLRNKILEKSIWYVGDTMFHTALRSSTTSAQPPAMDSIKIWAHLTGVPLDLRHREGLSLVAGLVGDPKETDAFTLNLVSLSLSHVKVEVDLTKPLPSVVEFECQSGEVVEVLVSYPWLPPTCAHCKELGHIARNCLKLPLPPAAPPGKGKDSMRKPDKKETKEKSAPQVQYVAVKDHNTKKPLREAESDLSQ</sequence>
<evidence type="ECO:0000256" key="1">
    <source>
        <dbReference type="PROSITE-ProRule" id="PRU00047"/>
    </source>
</evidence>
<feature type="region of interest" description="Disordered" evidence="2">
    <location>
        <begin position="427"/>
        <end position="479"/>
    </location>
</feature>
<evidence type="ECO:0000259" key="3">
    <source>
        <dbReference type="PROSITE" id="PS50158"/>
    </source>
</evidence>
<keyword evidence="1" id="KW-0863">Zinc-finger</keyword>
<name>A0ABQ7CBI4_BRACR</name>
<feature type="compositionally biased region" description="Basic and acidic residues" evidence="2">
    <location>
        <begin position="461"/>
        <end position="479"/>
    </location>
</feature>
<comment type="caution">
    <text evidence="4">The sequence shown here is derived from an EMBL/GenBank/DDBJ whole genome shotgun (WGS) entry which is preliminary data.</text>
</comment>
<evidence type="ECO:0000313" key="4">
    <source>
        <dbReference type="EMBL" id="KAF3549335.1"/>
    </source>
</evidence>
<accession>A0ABQ7CBI4</accession>
<feature type="compositionally biased region" description="Low complexity" evidence="2">
    <location>
        <begin position="177"/>
        <end position="186"/>
    </location>
</feature>
<feature type="compositionally biased region" description="Polar residues" evidence="2">
    <location>
        <begin position="124"/>
        <end position="159"/>
    </location>
</feature>
<dbReference type="Proteomes" id="UP000266723">
    <property type="component" value="Unassembled WGS sequence"/>
</dbReference>
<feature type="region of interest" description="Disordered" evidence="2">
    <location>
        <begin position="84"/>
        <end position="103"/>
    </location>
</feature>
<dbReference type="PROSITE" id="PS50158">
    <property type="entry name" value="ZF_CCHC"/>
    <property type="match status" value="1"/>
</dbReference>
<reference evidence="4 5" key="1">
    <citation type="journal article" date="2020" name="BMC Genomics">
        <title>Intraspecific diversification of the crop wild relative Brassica cretica Lam. using demographic model selection.</title>
        <authorList>
            <person name="Kioukis A."/>
            <person name="Michalopoulou V.A."/>
            <person name="Briers L."/>
            <person name="Pirintsos S."/>
            <person name="Studholme D.J."/>
            <person name="Pavlidis P."/>
            <person name="Sarris P.F."/>
        </authorList>
    </citation>
    <scope>NUCLEOTIDE SEQUENCE [LARGE SCALE GENOMIC DNA]</scope>
    <source>
        <strain evidence="5">cv. PFS-1207/04</strain>
    </source>
</reference>
<dbReference type="EMBL" id="QGKV02000832">
    <property type="protein sequence ID" value="KAF3549335.1"/>
    <property type="molecule type" value="Genomic_DNA"/>
</dbReference>
<feature type="region of interest" description="Disordered" evidence="2">
    <location>
        <begin position="124"/>
        <end position="193"/>
    </location>
</feature>
<protein>
    <recommendedName>
        <fullName evidence="3">CCHC-type domain-containing protein</fullName>
    </recommendedName>
</protein>
<dbReference type="PANTHER" id="PTHR31286:SF90">
    <property type="entry name" value="DUF4283 DOMAIN-CONTAINING PROTEIN"/>
    <property type="match status" value="1"/>
</dbReference>
<feature type="compositionally biased region" description="Basic and acidic residues" evidence="2">
    <location>
        <begin position="435"/>
        <end position="452"/>
    </location>
</feature>
<gene>
    <name evidence="4" type="ORF">DY000_02006128</name>
</gene>
<feature type="domain" description="CCHC-type" evidence="3">
    <location>
        <begin position="409"/>
        <end position="422"/>
    </location>
</feature>
<dbReference type="InterPro" id="IPR001878">
    <property type="entry name" value="Znf_CCHC"/>
</dbReference>
<evidence type="ECO:0000313" key="5">
    <source>
        <dbReference type="Proteomes" id="UP000266723"/>
    </source>
</evidence>
<evidence type="ECO:0000256" key="2">
    <source>
        <dbReference type="SAM" id="MobiDB-lite"/>
    </source>
</evidence>
<dbReference type="InterPro" id="IPR040256">
    <property type="entry name" value="At4g02000-like"/>
</dbReference>
<proteinExistence type="predicted"/>
<keyword evidence="1" id="KW-0479">Metal-binding</keyword>
<dbReference type="InterPro" id="IPR025558">
    <property type="entry name" value="DUF4283"/>
</dbReference>
<dbReference type="Gene3D" id="4.10.60.10">
    <property type="entry name" value="Zinc finger, CCHC-type"/>
    <property type="match status" value="1"/>
</dbReference>
<dbReference type="PANTHER" id="PTHR31286">
    <property type="entry name" value="GLYCINE-RICH CELL WALL STRUCTURAL PROTEIN 1.8-LIKE"/>
    <property type="match status" value="1"/>
</dbReference>
<dbReference type="Pfam" id="PF00098">
    <property type="entry name" value="zf-CCHC"/>
    <property type="match status" value="1"/>
</dbReference>
<dbReference type="Pfam" id="PF14111">
    <property type="entry name" value="DUF4283"/>
    <property type="match status" value="1"/>
</dbReference>
<keyword evidence="1" id="KW-0862">Zinc</keyword>